<organism evidence="1 2">
    <name type="scientific">Dendrobium catenatum</name>
    <dbReference type="NCBI Taxonomy" id="906689"/>
    <lineage>
        <taxon>Eukaryota</taxon>
        <taxon>Viridiplantae</taxon>
        <taxon>Streptophyta</taxon>
        <taxon>Embryophyta</taxon>
        <taxon>Tracheophyta</taxon>
        <taxon>Spermatophyta</taxon>
        <taxon>Magnoliopsida</taxon>
        <taxon>Liliopsida</taxon>
        <taxon>Asparagales</taxon>
        <taxon>Orchidaceae</taxon>
        <taxon>Epidendroideae</taxon>
        <taxon>Malaxideae</taxon>
        <taxon>Dendrobiinae</taxon>
        <taxon>Dendrobium</taxon>
    </lineage>
</organism>
<protein>
    <submittedName>
        <fullName evidence="1">Uncharacterized protein</fullName>
    </submittedName>
</protein>
<evidence type="ECO:0000313" key="1">
    <source>
        <dbReference type="EMBL" id="PKU86196.1"/>
    </source>
</evidence>
<evidence type="ECO:0000313" key="2">
    <source>
        <dbReference type="Proteomes" id="UP000233837"/>
    </source>
</evidence>
<keyword evidence="2" id="KW-1185">Reference proteome</keyword>
<proteinExistence type="predicted"/>
<reference evidence="1 2" key="1">
    <citation type="journal article" date="2016" name="Sci. Rep.">
        <title>The Dendrobium catenatum Lindl. genome sequence provides insights into polysaccharide synthase, floral development and adaptive evolution.</title>
        <authorList>
            <person name="Zhang G.Q."/>
            <person name="Xu Q."/>
            <person name="Bian C."/>
            <person name="Tsai W.C."/>
            <person name="Yeh C.M."/>
            <person name="Liu K.W."/>
            <person name="Yoshida K."/>
            <person name="Zhang L.S."/>
            <person name="Chang S.B."/>
            <person name="Chen F."/>
            <person name="Shi Y."/>
            <person name="Su Y.Y."/>
            <person name="Zhang Y.Q."/>
            <person name="Chen L.J."/>
            <person name="Yin Y."/>
            <person name="Lin M."/>
            <person name="Huang H."/>
            <person name="Deng H."/>
            <person name="Wang Z.W."/>
            <person name="Zhu S.L."/>
            <person name="Zhao X."/>
            <person name="Deng C."/>
            <person name="Niu S.C."/>
            <person name="Huang J."/>
            <person name="Wang M."/>
            <person name="Liu G.H."/>
            <person name="Yang H.J."/>
            <person name="Xiao X.J."/>
            <person name="Hsiao Y.Y."/>
            <person name="Wu W.L."/>
            <person name="Chen Y.Y."/>
            <person name="Mitsuda N."/>
            <person name="Ohme-Takagi M."/>
            <person name="Luo Y.B."/>
            <person name="Van de Peer Y."/>
            <person name="Liu Z.J."/>
        </authorList>
    </citation>
    <scope>NUCLEOTIDE SEQUENCE [LARGE SCALE GENOMIC DNA]</scope>
    <source>
        <tissue evidence="1">The whole plant</tissue>
    </source>
</reference>
<dbReference type="EMBL" id="KZ501954">
    <property type="protein sequence ID" value="PKU86196.1"/>
    <property type="molecule type" value="Genomic_DNA"/>
</dbReference>
<gene>
    <name evidence="1" type="ORF">MA16_Dca002027</name>
</gene>
<reference evidence="1 2" key="2">
    <citation type="journal article" date="2017" name="Nature">
        <title>The Apostasia genome and the evolution of orchids.</title>
        <authorList>
            <person name="Zhang G.Q."/>
            <person name="Liu K.W."/>
            <person name="Li Z."/>
            <person name="Lohaus R."/>
            <person name="Hsiao Y.Y."/>
            <person name="Niu S.C."/>
            <person name="Wang J.Y."/>
            <person name="Lin Y.C."/>
            <person name="Xu Q."/>
            <person name="Chen L.J."/>
            <person name="Yoshida K."/>
            <person name="Fujiwara S."/>
            <person name="Wang Z.W."/>
            <person name="Zhang Y.Q."/>
            <person name="Mitsuda N."/>
            <person name="Wang M."/>
            <person name="Liu G.H."/>
            <person name="Pecoraro L."/>
            <person name="Huang H.X."/>
            <person name="Xiao X.J."/>
            <person name="Lin M."/>
            <person name="Wu X.Y."/>
            <person name="Wu W.L."/>
            <person name="Chen Y.Y."/>
            <person name="Chang S.B."/>
            <person name="Sakamoto S."/>
            <person name="Ohme-Takagi M."/>
            <person name="Yagi M."/>
            <person name="Zeng S.J."/>
            <person name="Shen C.Y."/>
            <person name="Yeh C.M."/>
            <person name="Luo Y.B."/>
            <person name="Tsai W.C."/>
            <person name="Van de Peer Y."/>
            <person name="Liu Z.J."/>
        </authorList>
    </citation>
    <scope>NUCLEOTIDE SEQUENCE [LARGE SCALE GENOMIC DNA]</scope>
    <source>
        <tissue evidence="1">The whole plant</tissue>
    </source>
</reference>
<sequence length="123" mass="13515">MVPPSFLIPPSLISQVPLRRNTTEQPYVPHSVPNFAAPSLSHTGAASLSTPTQIDTNSQNHLAARHPMITRTQSGYLKPTNRLNLLHTTNSTSDPTSYNAANKLPEWRNAMAAEFLALQKQET</sequence>
<dbReference type="AlphaFoldDB" id="A0A2I0XE56"/>
<accession>A0A2I0XE56</accession>
<dbReference type="Proteomes" id="UP000233837">
    <property type="component" value="Unassembled WGS sequence"/>
</dbReference>
<name>A0A2I0XE56_9ASPA</name>